<keyword evidence="1" id="KW-0732">Signal</keyword>
<dbReference type="Proteomes" id="UP000063275">
    <property type="component" value="Chromosome"/>
</dbReference>
<dbReference type="PROSITE" id="PS51257">
    <property type="entry name" value="PROKAR_LIPOPROTEIN"/>
    <property type="match status" value="1"/>
</dbReference>
<evidence type="ECO:0000313" key="2">
    <source>
        <dbReference type="EMBL" id="ALQ40151.1"/>
    </source>
</evidence>
<protein>
    <recommendedName>
        <fullName evidence="4">DUF5105 domain-containing protein</fullName>
    </recommendedName>
</protein>
<feature type="signal peptide" evidence="1">
    <location>
        <begin position="1"/>
        <end position="21"/>
    </location>
</feature>
<sequence>MKKIFRYLILCFAVLMLVACGKKDSEKAFDEKVKEVKEQVTKSGEEGLESTKLVAKIFNKATYKVNKVEENGDSAQLDVSIKAVNLGRYLDELSAHLENTVSAESTDEEINKIAVEYLTELLKNEKDLEYSESDIQIQMTKIEGKWEIENPGDLYIGLYGGQGQVTDLPAQN</sequence>
<reference evidence="2 3" key="1">
    <citation type="submission" date="2015-11" db="EMBL/GenBank/DDBJ databases">
        <authorList>
            <person name="Zhang Y."/>
            <person name="Guo Z."/>
        </authorList>
    </citation>
    <scope>NUCLEOTIDE SEQUENCE [LARGE SCALE GENOMIC DNA]</scope>
    <source>
        <strain evidence="2 3">ChDC F174</strain>
    </source>
</reference>
<accession>A0A0S2ZMT8</accession>
<evidence type="ECO:0008006" key="4">
    <source>
        <dbReference type="Google" id="ProtNLM"/>
    </source>
</evidence>
<dbReference type="KEGG" id="fhw:RN87_06350"/>
<gene>
    <name evidence="2" type="ORF">RN87_06350</name>
</gene>
<dbReference type="RefSeq" id="WP_005915335.1">
    <property type="nucleotide sequence ID" value="NZ_ATKF01000017.1"/>
</dbReference>
<dbReference type="OrthoDB" id="87740at2"/>
<evidence type="ECO:0000313" key="3">
    <source>
        <dbReference type="Proteomes" id="UP000063275"/>
    </source>
</evidence>
<feature type="chain" id="PRO_5006608729" description="DUF5105 domain-containing protein" evidence="1">
    <location>
        <begin position="22"/>
        <end position="172"/>
    </location>
</feature>
<name>A0A0S2ZMT8_9FUSO</name>
<dbReference type="AlphaFoldDB" id="A0A0S2ZMT8"/>
<dbReference type="EMBL" id="CP013331">
    <property type="protein sequence ID" value="ALQ40151.1"/>
    <property type="molecule type" value="Genomic_DNA"/>
</dbReference>
<evidence type="ECO:0000256" key="1">
    <source>
        <dbReference type="SAM" id="SignalP"/>
    </source>
</evidence>
<organism evidence="2">
    <name type="scientific">Fusobacterium hwasookii ChDC F174</name>
    <dbReference type="NCBI Taxonomy" id="1307442"/>
    <lineage>
        <taxon>Bacteria</taxon>
        <taxon>Fusobacteriati</taxon>
        <taxon>Fusobacteriota</taxon>
        <taxon>Fusobacteriia</taxon>
        <taxon>Fusobacteriales</taxon>
        <taxon>Fusobacteriaceae</taxon>
        <taxon>Fusobacterium</taxon>
    </lineage>
</organism>
<proteinExistence type="predicted"/>